<dbReference type="Proteomes" id="UP000277580">
    <property type="component" value="Unassembled WGS sequence"/>
</dbReference>
<feature type="region of interest" description="Disordered" evidence="1">
    <location>
        <begin position="49"/>
        <end position="128"/>
    </location>
</feature>
<feature type="compositionally biased region" description="Basic residues" evidence="1">
    <location>
        <begin position="86"/>
        <end position="104"/>
    </location>
</feature>
<dbReference type="InParanoid" id="A0A3N4L2D1"/>
<name>A0A3N4L2D1_9PEZI</name>
<feature type="compositionally biased region" description="Low complexity" evidence="1">
    <location>
        <begin position="49"/>
        <end position="58"/>
    </location>
</feature>
<evidence type="ECO:0000256" key="1">
    <source>
        <dbReference type="SAM" id="MobiDB-lite"/>
    </source>
</evidence>
<accession>A0A3N4L2D1</accession>
<reference evidence="2 3" key="1">
    <citation type="journal article" date="2018" name="Nat. Ecol. Evol.">
        <title>Pezizomycetes genomes reveal the molecular basis of ectomycorrhizal truffle lifestyle.</title>
        <authorList>
            <person name="Murat C."/>
            <person name="Payen T."/>
            <person name="Noel B."/>
            <person name="Kuo A."/>
            <person name="Morin E."/>
            <person name="Chen J."/>
            <person name="Kohler A."/>
            <person name="Krizsan K."/>
            <person name="Balestrini R."/>
            <person name="Da Silva C."/>
            <person name="Montanini B."/>
            <person name="Hainaut M."/>
            <person name="Levati E."/>
            <person name="Barry K.W."/>
            <person name="Belfiori B."/>
            <person name="Cichocki N."/>
            <person name="Clum A."/>
            <person name="Dockter R.B."/>
            <person name="Fauchery L."/>
            <person name="Guy J."/>
            <person name="Iotti M."/>
            <person name="Le Tacon F."/>
            <person name="Lindquist E.A."/>
            <person name="Lipzen A."/>
            <person name="Malagnac F."/>
            <person name="Mello A."/>
            <person name="Molinier V."/>
            <person name="Miyauchi S."/>
            <person name="Poulain J."/>
            <person name="Riccioni C."/>
            <person name="Rubini A."/>
            <person name="Sitrit Y."/>
            <person name="Splivallo R."/>
            <person name="Traeger S."/>
            <person name="Wang M."/>
            <person name="Zifcakova L."/>
            <person name="Wipf D."/>
            <person name="Zambonelli A."/>
            <person name="Paolocci F."/>
            <person name="Nowrousian M."/>
            <person name="Ottonello S."/>
            <person name="Baldrian P."/>
            <person name="Spatafora J.W."/>
            <person name="Henrissat B."/>
            <person name="Nagy L.G."/>
            <person name="Aury J.M."/>
            <person name="Wincker P."/>
            <person name="Grigoriev I.V."/>
            <person name="Bonfante P."/>
            <person name="Martin F.M."/>
        </authorList>
    </citation>
    <scope>NUCLEOTIDE SEQUENCE [LARGE SCALE GENOMIC DNA]</scope>
    <source>
        <strain evidence="2 3">CCBAS932</strain>
    </source>
</reference>
<organism evidence="2 3">
    <name type="scientific">Morchella conica CCBAS932</name>
    <dbReference type="NCBI Taxonomy" id="1392247"/>
    <lineage>
        <taxon>Eukaryota</taxon>
        <taxon>Fungi</taxon>
        <taxon>Dikarya</taxon>
        <taxon>Ascomycota</taxon>
        <taxon>Pezizomycotina</taxon>
        <taxon>Pezizomycetes</taxon>
        <taxon>Pezizales</taxon>
        <taxon>Morchellaceae</taxon>
        <taxon>Morchella</taxon>
    </lineage>
</organism>
<evidence type="ECO:0000313" key="2">
    <source>
        <dbReference type="EMBL" id="RPB12125.1"/>
    </source>
</evidence>
<evidence type="ECO:0000313" key="3">
    <source>
        <dbReference type="Proteomes" id="UP000277580"/>
    </source>
</evidence>
<sequence>MHTSIKFDSTLLLQSSGILITKNKHCSLIPVILFTPQPKEKFGEISGFLLNQSSNQSSSKEKRGRKIESRKTGKKQRSNKGESIRQWKKKKKKRGKRKKKKKKDTMHQNRGYVNSEKLAKKRTRIDDS</sequence>
<protein>
    <submittedName>
        <fullName evidence="2">Uncharacterized protein</fullName>
    </submittedName>
</protein>
<gene>
    <name evidence="2" type="ORF">P167DRAFT_164630</name>
</gene>
<proteinExistence type="predicted"/>
<dbReference type="EMBL" id="ML119130">
    <property type="protein sequence ID" value="RPB12125.1"/>
    <property type="molecule type" value="Genomic_DNA"/>
</dbReference>
<keyword evidence="3" id="KW-1185">Reference proteome</keyword>
<dbReference type="AlphaFoldDB" id="A0A3N4L2D1"/>
<feature type="compositionally biased region" description="Basic residues" evidence="1">
    <location>
        <begin position="119"/>
        <end position="128"/>
    </location>
</feature>